<evidence type="ECO:0000256" key="3">
    <source>
        <dbReference type="ARBA" id="ARBA00023163"/>
    </source>
</evidence>
<dbReference type="PRINTS" id="PR00598">
    <property type="entry name" value="HTHMARR"/>
</dbReference>
<gene>
    <name evidence="5" type="ordered locus">Ilyop_2613</name>
</gene>
<feature type="domain" description="HTH marR-type" evidence="4">
    <location>
        <begin position="1"/>
        <end position="134"/>
    </location>
</feature>
<keyword evidence="2" id="KW-0238">DNA-binding</keyword>
<keyword evidence="5" id="KW-0614">Plasmid</keyword>
<dbReference type="InterPro" id="IPR000835">
    <property type="entry name" value="HTH_MarR-typ"/>
</dbReference>
<dbReference type="PANTHER" id="PTHR42756:SF2">
    <property type="entry name" value="MARR FAMILY REGULATORY PROTEIN"/>
    <property type="match status" value="1"/>
</dbReference>
<keyword evidence="3" id="KW-0804">Transcription</keyword>
<dbReference type="PROSITE" id="PS50995">
    <property type="entry name" value="HTH_MARR_2"/>
    <property type="match status" value="1"/>
</dbReference>
<sequence length="150" mass="17289">MKEPLGRTVKFLNIEIRKFLDFHLNEYQLGNGQFAIVIEVSENKGINQDALAQKMGVDKTTIAKTVKKLVENGYIIKEEDENDRRSKKLYTTHKADLIFKKIKKLINLEKQVLTHGISQEEIKIFLKVVDCMKSNISEYLESGGSSDWKK</sequence>
<protein>
    <submittedName>
        <fullName evidence="5">Transcriptional regulator, MarR family</fullName>
    </submittedName>
</protein>
<evidence type="ECO:0000256" key="1">
    <source>
        <dbReference type="ARBA" id="ARBA00023015"/>
    </source>
</evidence>
<keyword evidence="6" id="KW-1185">Reference proteome</keyword>
<keyword evidence="1" id="KW-0805">Transcription regulation</keyword>
<dbReference type="SUPFAM" id="SSF46785">
    <property type="entry name" value="Winged helix' DNA-binding domain"/>
    <property type="match status" value="1"/>
</dbReference>
<dbReference type="AlphaFoldDB" id="E3HCB0"/>
<dbReference type="InterPro" id="IPR023187">
    <property type="entry name" value="Tscrpt_reg_MarR-type_CS"/>
</dbReference>
<dbReference type="KEGG" id="ipo:Ilyop_2613"/>
<evidence type="ECO:0000313" key="6">
    <source>
        <dbReference type="Proteomes" id="UP000006875"/>
    </source>
</evidence>
<reference evidence="5 6" key="1">
    <citation type="journal article" date="2010" name="Stand. Genomic Sci.">
        <title>Complete genome sequence of Ilyobacter polytropus type strain (CuHbu1).</title>
        <authorList>
            <person name="Sikorski J."/>
            <person name="Chertkov O."/>
            <person name="Lapidus A."/>
            <person name="Nolan M."/>
            <person name="Lucas S."/>
            <person name="Del Rio T.G."/>
            <person name="Tice H."/>
            <person name="Cheng J.F."/>
            <person name="Tapia R."/>
            <person name="Han C."/>
            <person name="Goodwin L."/>
            <person name="Pitluck S."/>
            <person name="Liolios K."/>
            <person name="Ivanova N."/>
            <person name="Mavromatis K."/>
            <person name="Mikhailova N."/>
            <person name="Pati A."/>
            <person name="Chen A."/>
            <person name="Palaniappan K."/>
            <person name="Land M."/>
            <person name="Hauser L."/>
            <person name="Chang Y.J."/>
            <person name="Jeffries C.D."/>
            <person name="Brambilla E."/>
            <person name="Yasawong M."/>
            <person name="Rohde M."/>
            <person name="Pukall R."/>
            <person name="Spring S."/>
            <person name="Goker M."/>
            <person name="Woyke T."/>
            <person name="Bristow J."/>
            <person name="Eisen J.A."/>
            <person name="Markowitz V."/>
            <person name="Hugenholtz P."/>
            <person name="Kyrpides N.C."/>
            <person name="Klenk H.P."/>
        </authorList>
    </citation>
    <scope>NUCLEOTIDE SEQUENCE [LARGE SCALE GENOMIC DNA]</scope>
    <source>
        <strain evidence="6">ATCC 51220 / DSM 2926 / LMG 16218 / CuHBu1</strain>
        <plasmid evidence="6">pILYOP01</plasmid>
    </source>
</reference>
<dbReference type="OrthoDB" id="369628at2"/>
<dbReference type="Proteomes" id="UP000006875">
    <property type="component" value="Plasmid pILYOP01"/>
</dbReference>
<evidence type="ECO:0000256" key="2">
    <source>
        <dbReference type="ARBA" id="ARBA00023125"/>
    </source>
</evidence>
<dbReference type="Pfam" id="PF01047">
    <property type="entry name" value="MarR"/>
    <property type="match status" value="1"/>
</dbReference>
<accession>E3HCB0</accession>
<dbReference type="GO" id="GO:0003677">
    <property type="term" value="F:DNA binding"/>
    <property type="evidence" value="ECO:0007669"/>
    <property type="project" value="UniProtKB-KW"/>
</dbReference>
<dbReference type="RefSeq" id="WP_013389028.1">
    <property type="nucleotide sequence ID" value="NC_014633.1"/>
</dbReference>
<name>E3HCB0_ILYPC</name>
<dbReference type="HOGENOM" id="CLU_083287_18_0_0"/>
<dbReference type="InterPro" id="IPR036388">
    <property type="entry name" value="WH-like_DNA-bd_sf"/>
</dbReference>
<dbReference type="SMART" id="SM00347">
    <property type="entry name" value="HTH_MARR"/>
    <property type="match status" value="1"/>
</dbReference>
<proteinExistence type="predicted"/>
<dbReference type="Gene3D" id="1.10.10.10">
    <property type="entry name" value="Winged helix-like DNA-binding domain superfamily/Winged helix DNA-binding domain"/>
    <property type="match status" value="1"/>
</dbReference>
<evidence type="ECO:0000259" key="4">
    <source>
        <dbReference type="PROSITE" id="PS50995"/>
    </source>
</evidence>
<dbReference type="EMBL" id="CP002282">
    <property type="protein sequence ID" value="ADO84370.1"/>
    <property type="molecule type" value="Genomic_DNA"/>
</dbReference>
<geneLocation type="plasmid" evidence="5 6">
    <name>pILYOP01</name>
</geneLocation>
<organism evidence="5 6">
    <name type="scientific">Ilyobacter polytropus (strain ATCC 51220 / DSM 2926 / LMG 16218 / CuHBu1)</name>
    <dbReference type="NCBI Taxonomy" id="572544"/>
    <lineage>
        <taxon>Bacteria</taxon>
        <taxon>Fusobacteriati</taxon>
        <taxon>Fusobacteriota</taxon>
        <taxon>Fusobacteriia</taxon>
        <taxon>Fusobacteriales</taxon>
        <taxon>Fusobacteriaceae</taxon>
        <taxon>Ilyobacter</taxon>
    </lineage>
</organism>
<evidence type="ECO:0000313" key="5">
    <source>
        <dbReference type="EMBL" id="ADO84370.1"/>
    </source>
</evidence>
<dbReference type="PROSITE" id="PS01117">
    <property type="entry name" value="HTH_MARR_1"/>
    <property type="match status" value="1"/>
</dbReference>
<dbReference type="PANTHER" id="PTHR42756">
    <property type="entry name" value="TRANSCRIPTIONAL REGULATOR, MARR"/>
    <property type="match status" value="1"/>
</dbReference>
<dbReference type="InterPro" id="IPR036390">
    <property type="entry name" value="WH_DNA-bd_sf"/>
</dbReference>
<dbReference type="GO" id="GO:0003700">
    <property type="term" value="F:DNA-binding transcription factor activity"/>
    <property type="evidence" value="ECO:0007669"/>
    <property type="project" value="InterPro"/>
</dbReference>